<protein>
    <recommendedName>
        <fullName evidence="2">BHLH domain-containing protein</fullName>
    </recommendedName>
</protein>
<dbReference type="Gene3D" id="4.10.280.10">
    <property type="entry name" value="Helix-loop-helix DNA-binding domain"/>
    <property type="match status" value="1"/>
</dbReference>
<dbReference type="PROSITE" id="PS50888">
    <property type="entry name" value="BHLH"/>
    <property type="match status" value="1"/>
</dbReference>
<feature type="domain" description="BHLH" evidence="2">
    <location>
        <begin position="80"/>
        <end position="134"/>
    </location>
</feature>
<dbReference type="PANTHER" id="PTHR19290:SF163">
    <property type="entry name" value="BASIC HELIX-LOOP-HELIX NEURAL TRANSCRIPTION FACTOR TAP"/>
    <property type="match status" value="1"/>
</dbReference>
<sequence>MVKERATYFTDTNNNRHYGFRSTTMDKTNKKEPVQDPSGSEIKGTKCTKNKSRKRKRKELAKEDNIRVDSEDNDDELDEKKRLLANCQERKRMQRLNKALEKLRSVLPPQFQLYHRRMSKIRTLRVATNYIATLTEMLAKHSEEKKQEAEITVVKRSETPQKFLPYPYMHACPVPFTPIYPTQSFYKGVPGWNSCYETPVRSPQPYLNINPRHLDFFPSPQIHEEADYKLIESTVSTPFSGTMNEFTPQHGKRLRVETITSPMELRNIGELNTSFLSSPGDNMRDDHDDEQPLQSLEDYMRNDLPTNGHSEAIVTGTTRMQQRHPLMCRHMIQYQH</sequence>
<dbReference type="AlphaFoldDB" id="A0ABD3UVG2"/>
<feature type="compositionally biased region" description="Polar residues" evidence="1">
    <location>
        <begin position="9"/>
        <end position="26"/>
    </location>
</feature>
<dbReference type="EMBL" id="JBJQND010000015">
    <property type="protein sequence ID" value="KAL3852265.1"/>
    <property type="molecule type" value="Genomic_DNA"/>
</dbReference>
<dbReference type="InterPro" id="IPR011598">
    <property type="entry name" value="bHLH_dom"/>
</dbReference>
<dbReference type="SUPFAM" id="SSF47459">
    <property type="entry name" value="HLH, helix-loop-helix DNA-binding domain"/>
    <property type="match status" value="1"/>
</dbReference>
<dbReference type="Pfam" id="PF00010">
    <property type="entry name" value="HLH"/>
    <property type="match status" value="1"/>
</dbReference>
<accession>A0ABD3UVG2</accession>
<evidence type="ECO:0000259" key="2">
    <source>
        <dbReference type="PROSITE" id="PS50888"/>
    </source>
</evidence>
<gene>
    <name evidence="3" type="ORF">ACJMK2_015931</name>
</gene>
<evidence type="ECO:0000313" key="4">
    <source>
        <dbReference type="Proteomes" id="UP001634394"/>
    </source>
</evidence>
<reference evidence="3 4" key="1">
    <citation type="submission" date="2024-11" db="EMBL/GenBank/DDBJ databases">
        <title>Chromosome-level genome assembly of the freshwater bivalve Anodonta woodiana.</title>
        <authorList>
            <person name="Chen X."/>
        </authorList>
    </citation>
    <scope>NUCLEOTIDE SEQUENCE [LARGE SCALE GENOMIC DNA]</scope>
    <source>
        <strain evidence="3">MN2024</strain>
        <tissue evidence="3">Gills</tissue>
    </source>
</reference>
<comment type="caution">
    <text evidence="3">The sequence shown here is derived from an EMBL/GenBank/DDBJ whole genome shotgun (WGS) entry which is preliminary data.</text>
</comment>
<dbReference type="InterPro" id="IPR050359">
    <property type="entry name" value="bHLH_transcription_factors"/>
</dbReference>
<keyword evidence="4" id="KW-1185">Reference proteome</keyword>
<dbReference type="SMART" id="SM00353">
    <property type="entry name" value="HLH"/>
    <property type="match status" value="1"/>
</dbReference>
<proteinExistence type="predicted"/>
<dbReference type="Proteomes" id="UP001634394">
    <property type="component" value="Unassembled WGS sequence"/>
</dbReference>
<name>A0ABD3UVG2_SINWO</name>
<evidence type="ECO:0000256" key="1">
    <source>
        <dbReference type="SAM" id="MobiDB-lite"/>
    </source>
</evidence>
<dbReference type="PANTHER" id="PTHR19290">
    <property type="entry name" value="BASIC HELIX-LOOP-HELIX PROTEIN NEUROGENIN-RELATED"/>
    <property type="match status" value="1"/>
</dbReference>
<evidence type="ECO:0000313" key="3">
    <source>
        <dbReference type="EMBL" id="KAL3852265.1"/>
    </source>
</evidence>
<organism evidence="3 4">
    <name type="scientific">Sinanodonta woodiana</name>
    <name type="common">Chinese pond mussel</name>
    <name type="synonym">Anodonta woodiana</name>
    <dbReference type="NCBI Taxonomy" id="1069815"/>
    <lineage>
        <taxon>Eukaryota</taxon>
        <taxon>Metazoa</taxon>
        <taxon>Spiralia</taxon>
        <taxon>Lophotrochozoa</taxon>
        <taxon>Mollusca</taxon>
        <taxon>Bivalvia</taxon>
        <taxon>Autobranchia</taxon>
        <taxon>Heteroconchia</taxon>
        <taxon>Palaeoheterodonta</taxon>
        <taxon>Unionida</taxon>
        <taxon>Unionoidea</taxon>
        <taxon>Unionidae</taxon>
        <taxon>Unioninae</taxon>
        <taxon>Sinanodonta</taxon>
    </lineage>
</organism>
<dbReference type="InterPro" id="IPR036638">
    <property type="entry name" value="HLH_DNA-bd_sf"/>
</dbReference>
<feature type="region of interest" description="Disordered" evidence="1">
    <location>
        <begin position="1"/>
        <end position="63"/>
    </location>
</feature>
<feature type="compositionally biased region" description="Basic residues" evidence="1">
    <location>
        <begin position="46"/>
        <end position="59"/>
    </location>
</feature>
<dbReference type="CDD" id="cd11390">
    <property type="entry name" value="bHLH_TS"/>
    <property type="match status" value="1"/>
</dbReference>